<evidence type="ECO:0000259" key="2">
    <source>
        <dbReference type="PROSITE" id="PS50887"/>
    </source>
</evidence>
<dbReference type="Pfam" id="PF00990">
    <property type="entry name" value="GGDEF"/>
    <property type="match status" value="1"/>
</dbReference>
<dbReference type="SMART" id="SM00267">
    <property type="entry name" value="GGDEF"/>
    <property type="match status" value="1"/>
</dbReference>
<dbReference type="Gene3D" id="3.30.70.270">
    <property type="match status" value="1"/>
</dbReference>
<feature type="transmembrane region" description="Helical" evidence="1">
    <location>
        <begin position="125"/>
        <end position="145"/>
    </location>
</feature>
<gene>
    <name evidence="3" type="ORF">SAMN05192560_0619</name>
</gene>
<evidence type="ECO:0000313" key="3">
    <source>
        <dbReference type="EMBL" id="SNR70710.1"/>
    </source>
</evidence>
<feature type="transmembrane region" description="Helical" evidence="1">
    <location>
        <begin position="69"/>
        <end position="93"/>
    </location>
</feature>
<dbReference type="RefSeq" id="WP_089374764.1">
    <property type="nucleotide sequence ID" value="NZ_FZOA01000002.1"/>
</dbReference>
<feature type="transmembrane region" description="Helical" evidence="1">
    <location>
        <begin position="43"/>
        <end position="63"/>
    </location>
</feature>
<dbReference type="InterPro" id="IPR052163">
    <property type="entry name" value="DGC-Regulatory_Protein"/>
</dbReference>
<dbReference type="InterPro" id="IPR000160">
    <property type="entry name" value="GGDEF_dom"/>
</dbReference>
<keyword evidence="1" id="KW-0812">Transmembrane</keyword>
<dbReference type="PANTHER" id="PTHR46663">
    <property type="entry name" value="DIGUANYLATE CYCLASE DGCT-RELATED"/>
    <property type="match status" value="1"/>
</dbReference>
<accession>A0A238YI09</accession>
<feature type="transmembrane region" description="Helical" evidence="1">
    <location>
        <begin position="152"/>
        <end position="171"/>
    </location>
</feature>
<dbReference type="SUPFAM" id="SSF55073">
    <property type="entry name" value="Nucleotide cyclase"/>
    <property type="match status" value="1"/>
</dbReference>
<feature type="transmembrane region" description="Helical" evidence="1">
    <location>
        <begin position="100"/>
        <end position="119"/>
    </location>
</feature>
<protein>
    <submittedName>
        <fullName evidence="3">Diguanylate cyclase (GGDEF) domain-containing protein</fullName>
    </submittedName>
</protein>
<evidence type="ECO:0000256" key="1">
    <source>
        <dbReference type="SAM" id="Phobius"/>
    </source>
</evidence>
<evidence type="ECO:0000313" key="4">
    <source>
        <dbReference type="Proteomes" id="UP000198305"/>
    </source>
</evidence>
<dbReference type="InterPro" id="IPR043128">
    <property type="entry name" value="Rev_trsase/Diguanyl_cyclase"/>
</dbReference>
<dbReference type="CDD" id="cd01949">
    <property type="entry name" value="GGDEF"/>
    <property type="match status" value="1"/>
</dbReference>
<reference evidence="4" key="1">
    <citation type="submission" date="2017-06" db="EMBL/GenBank/DDBJ databases">
        <authorList>
            <person name="Varghese N."/>
            <person name="Submissions S."/>
        </authorList>
    </citation>
    <scope>NUCLEOTIDE SEQUENCE [LARGE SCALE GENOMIC DNA]</scope>
    <source>
        <strain evidence="4">Ca-68</strain>
    </source>
</reference>
<dbReference type="OrthoDB" id="9812260at2"/>
<dbReference type="PANTHER" id="PTHR46663:SF2">
    <property type="entry name" value="GGDEF DOMAIN-CONTAINING PROTEIN"/>
    <property type="match status" value="1"/>
</dbReference>
<organism evidence="3 4">
    <name type="scientific">Methylobacillus rhizosphaerae</name>
    <dbReference type="NCBI Taxonomy" id="551994"/>
    <lineage>
        <taxon>Bacteria</taxon>
        <taxon>Pseudomonadati</taxon>
        <taxon>Pseudomonadota</taxon>
        <taxon>Betaproteobacteria</taxon>
        <taxon>Nitrosomonadales</taxon>
        <taxon>Methylophilaceae</taxon>
        <taxon>Methylobacillus</taxon>
    </lineage>
</organism>
<feature type="transmembrane region" description="Helical" evidence="1">
    <location>
        <begin position="177"/>
        <end position="197"/>
    </location>
</feature>
<dbReference type="Proteomes" id="UP000198305">
    <property type="component" value="Unassembled WGS sequence"/>
</dbReference>
<dbReference type="PROSITE" id="PS50887">
    <property type="entry name" value="GGDEF"/>
    <property type="match status" value="1"/>
</dbReference>
<dbReference type="InterPro" id="IPR029787">
    <property type="entry name" value="Nucleotide_cyclase"/>
</dbReference>
<dbReference type="AlphaFoldDB" id="A0A238YI09"/>
<dbReference type="EMBL" id="FZOA01000002">
    <property type="protein sequence ID" value="SNR70710.1"/>
    <property type="molecule type" value="Genomic_DNA"/>
</dbReference>
<proteinExistence type="predicted"/>
<dbReference type="NCBIfam" id="TIGR00254">
    <property type="entry name" value="GGDEF"/>
    <property type="match status" value="1"/>
</dbReference>
<keyword evidence="1" id="KW-0472">Membrane</keyword>
<keyword evidence="1" id="KW-1133">Transmembrane helix</keyword>
<feature type="domain" description="GGDEF" evidence="2">
    <location>
        <begin position="252"/>
        <end position="386"/>
    </location>
</feature>
<sequence>MSISQDLLWSASLRKWTLGFESVRLEDLYQTHMMPEVRKRSRLALLVGVMIYLVYGLLDTVFVTPDAVAQVWFMRTSVMLAFLAVFGLSFYPLFARHHQLFIAVAALFSGLGLLTQVGYMPEEAISFYYTGLVIMIFWTYTFSGLRFFNSMLVGIILLLAFNAMFLLLHPLPAAQLWIYDVFILTANLVGAFACYVAEKQSRDLFLRETDLDNERHRQQERALHDRLTGLPNRELLLDRIEQAISFSARNNQLCAGLFIDLDNFKPINDTHGHLIGDLVLKEVAARLRLSVRETDTLARLGGDEFFVLARNIDSHDAAKVLVNKLRLQLLAPVMIEGLPPIRDLSASIGVCVFPYSDVSAEDVIRRADHDMYDVKRESKGKHNIYA</sequence>
<keyword evidence="4" id="KW-1185">Reference proteome</keyword>
<name>A0A238YI09_9PROT</name>